<comment type="caution">
    <text evidence="1">The sequence shown here is derived from an EMBL/GenBank/DDBJ whole genome shotgun (WGS) entry which is preliminary data.</text>
</comment>
<dbReference type="SUPFAM" id="SSF82185">
    <property type="entry name" value="Histone H3 K4-specific methyltransferase SET7/9 N-terminal domain"/>
    <property type="match status" value="1"/>
</dbReference>
<proteinExistence type="predicted"/>
<dbReference type="Proteomes" id="UP000663802">
    <property type="component" value="Unassembled WGS sequence"/>
</dbReference>
<dbReference type="Gene3D" id="3.90.930.1">
    <property type="match status" value="1"/>
</dbReference>
<accession>A0ABQ1EBI8</accession>
<keyword evidence="2" id="KW-1185">Reference proteome</keyword>
<evidence type="ECO:0000313" key="1">
    <source>
        <dbReference type="EMBL" id="GFZ32146.1"/>
    </source>
</evidence>
<evidence type="ECO:0008006" key="3">
    <source>
        <dbReference type="Google" id="ProtNLM"/>
    </source>
</evidence>
<reference evidence="1 2" key="1">
    <citation type="journal article" date="2021" name="Int. J. Syst. Evol. Microbiol.">
        <title>Clostridium zeae sp. nov., isolated from corn silage.</title>
        <authorList>
            <person name="Kobayashi H."/>
            <person name="Tanizawa Y."/>
            <person name="Yagura M."/>
            <person name="Sakamoto M."/>
            <person name="Ohkuma M."/>
            <person name="Tohno M."/>
        </authorList>
    </citation>
    <scope>NUCLEOTIDE SEQUENCE [LARGE SCALE GENOMIC DNA]</scope>
    <source>
        <strain evidence="1 2">CSC2</strain>
    </source>
</reference>
<name>A0ABQ1EBI8_9CLOT</name>
<sequence>MENISIKSEDEILKEGTEFAGDVCYSGKYGQQVYNRPMEEGGEPITGLVYEKYSNGHIVYYCYYENGFKNGEYVGFYESSKVSRFCIMRDGQILGKNIEWYENGSVKSIEYCKHGVVISFEKWDEKGNLINKKTEANDSEKKLLEKFESMYGAR</sequence>
<dbReference type="RefSeq" id="WP_206870413.1">
    <property type="nucleotide sequence ID" value="NZ_BMBA01000002.1"/>
</dbReference>
<protein>
    <recommendedName>
        <fullName evidence="3">Toxin-antitoxin system YwqK family antitoxin</fullName>
    </recommendedName>
</protein>
<organism evidence="1 2">
    <name type="scientific">Clostridium zeae</name>
    <dbReference type="NCBI Taxonomy" id="2759022"/>
    <lineage>
        <taxon>Bacteria</taxon>
        <taxon>Bacillati</taxon>
        <taxon>Bacillota</taxon>
        <taxon>Clostridia</taxon>
        <taxon>Eubacteriales</taxon>
        <taxon>Clostridiaceae</taxon>
        <taxon>Clostridium</taxon>
    </lineage>
</organism>
<evidence type="ECO:0000313" key="2">
    <source>
        <dbReference type="Proteomes" id="UP000663802"/>
    </source>
</evidence>
<dbReference type="EMBL" id="BMBA01000002">
    <property type="protein sequence ID" value="GFZ32146.1"/>
    <property type="molecule type" value="Genomic_DNA"/>
</dbReference>
<gene>
    <name evidence="1" type="ORF">CSC2_26720</name>
</gene>